<dbReference type="Proteomes" id="UP001152795">
    <property type="component" value="Unassembled WGS sequence"/>
</dbReference>
<comment type="caution">
    <text evidence="3">The sequence shown here is derived from an EMBL/GenBank/DDBJ whole genome shotgun (WGS) entry which is preliminary data.</text>
</comment>
<evidence type="ECO:0000313" key="3">
    <source>
        <dbReference type="EMBL" id="CAB4001360.1"/>
    </source>
</evidence>
<feature type="compositionally biased region" description="Basic and acidic residues" evidence="1">
    <location>
        <begin position="208"/>
        <end position="220"/>
    </location>
</feature>
<gene>
    <name evidence="3" type="ORF">PACLA_8A029666</name>
</gene>
<dbReference type="EMBL" id="CACRXK020004065">
    <property type="protein sequence ID" value="CAB4001360.1"/>
    <property type="molecule type" value="Genomic_DNA"/>
</dbReference>
<protein>
    <submittedName>
        <fullName evidence="3">Uncharacterized protein</fullName>
    </submittedName>
</protein>
<sequence>MSTFTITSFNDSTLSRGKVVYSTVSTVKCTDGRRNLVISVFFWFRHTVSKYPKEDKMNKCIKGKQFWCEECIHDQGTCVACPQNLRSCYNEDIANQKRCVDSCRKAKPKPTKKAPTSIVPTTPTSSAFSPSGLFPTPSILVGYRSALHPGEAKKDEPRLAGNNGDHHINVGLIVAVSVLSVFAVLTCIVVSLVLLSRRNRERSRRNRNRDETEGGAEERIDLNVTYEIEENSPANDGGMDLQPNDEEQRFQANGVEEGQASQETQPAVYATPPCSIRVFGTQETEEDNCSSCLHLNEVHN</sequence>
<proteinExistence type="predicted"/>
<feature type="transmembrane region" description="Helical" evidence="2">
    <location>
        <begin position="172"/>
        <end position="195"/>
    </location>
</feature>
<feature type="region of interest" description="Disordered" evidence="1">
    <location>
        <begin position="199"/>
        <end position="220"/>
    </location>
</feature>
<keyword evidence="2" id="KW-0472">Membrane</keyword>
<keyword evidence="4" id="KW-1185">Reference proteome</keyword>
<keyword evidence="2" id="KW-0812">Transmembrane</keyword>
<evidence type="ECO:0000256" key="2">
    <source>
        <dbReference type="SAM" id="Phobius"/>
    </source>
</evidence>
<name>A0A7D9I5H0_PARCT</name>
<dbReference type="AlphaFoldDB" id="A0A7D9I5H0"/>
<evidence type="ECO:0000313" key="4">
    <source>
        <dbReference type="Proteomes" id="UP001152795"/>
    </source>
</evidence>
<evidence type="ECO:0000256" key="1">
    <source>
        <dbReference type="SAM" id="MobiDB-lite"/>
    </source>
</evidence>
<organism evidence="3 4">
    <name type="scientific">Paramuricea clavata</name>
    <name type="common">Red gorgonian</name>
    <name type="synonym">Violescent sea-whip</name>
    <dbReference type="NCBI Taxonomy" id="317549"/>
    <lineage>
        <taxon>Eukaryota</taxon>
        <taxon>Metazoa</taxon>
        <taxon>Cnidaria</taxon>
        <taxon>Anthozoa</taxon>
        <taxon>Octocorallia</taxon>
        <taxon>Malacalcyonacea</taxon>
        <taxon>Plexauridae</taxon>
        <taxon>Paramuricea</taxon>
    </lineage>
</organism>
<accession>A0A7D9I5H0</accession>
<keyword evidence="2" id="KW-1133">Transmembrane helix</keyword>
<reference evidence="3" key="1">
    <citation type="submission" date="2020-04" db="EMBL/GenBank/DDBJ databases">
        <authorList>
            <person name="Alioto T."/>
            <person name="Alioto T."/>
            <person name="Gomez Garrido J."/>
        </authorList>
    </citation>
    <scope>NUCLEOTIDE SEQUENCE</scope>
    <source>
        <strain evidence="3">A484AB</strain>
    </source>
</reference>